<feature type="compositionally biased region" description="Polar residues" evidence="1">
    <location>
        <begin position="299"/>
        <end position="310"/>
    </location>
</feature>
<proteinExistence type="predicted"/>
<keyword evidence="3" id="KW-1185">Reference proteome</keyword>
<feature type="compositionally biased region" description="Basic and acidic residues" evidence="1">
    <location>
        <begin position="223"/>
        <end position="232"/>
    </location>
</feature>
<protein>
    <submittedName>
        <fullName evidence="2">Uncharacterized protein</fullName>
    </submittedName>
</protein>
<evidence type="ECO:0000313" key="3">
    <source>
        <dbReference type="Proteomes" id="UP000182658"/>
    </source>
</evidence>
<reference evidence="2 3" key="1">
    <citation type="submission" date="2016-10" db="EMBL/GenBank/DDBJ databases">
        <title>Draft genome sequence of Coniochaeta ligniaria NRRL30616, a lignocellulolytic fungus for bioabatement of inhibitors in plant biomass hydrolysates.</title>
        <authorList>
            <consortium name="DOE Joint Genome Institute"/>
            <person name="Jimenez D.J."/>
            <person name="Hector R.E."/>
            <person name="Riley R."/>
            <person name="Sun H."/>
            <person name="Grigoriev I.V."/>
            <person name="Van Elsas J.D."/>
            <person name="Nichols N.N."/>
        </authorList>
    </citation>
    <scope>NUCLEOTIDE SEQUENCE [LARGE SCALE GENOMIC DNA]</scope>
    <source>
        <strain evidence="2 3">NRRL 30616</strain>
    </source>
</reference>
<feature type="region of interest" description="Disordered" evidence="1">
    <location>
        <begin position="289"/>
        <end position="310"/>
    </location>
</feature>
<organism evidence="2 3">
    <name type="scientific">Coniochaeta ligniaria NRRL 30616</name>
    <dbReference type="NCBI Taxonomy" id="1408157"/>
    <lineage>
        <taxon>Eukaryota</taxon>
        <taxon>Fungi</taxon>
        <taxon>Dikarya</taxon>
        <taxon>Ascomycota</taxon>
        <taxon>Pezizomycotina</taxon>
        <taxon>Sordariomycetes</taxon>
        <taxon>Sordariomycetidae</taxon>
        <taxon>Coniochaetales</taxon>
        <taxon>Coniochaetaceae</taxon>
        <taxon>Coniochaeta</taxon>
    </lineage>
</organism>
<name>A0A1J7IF58_9PEZI</name>
<dbReference type="InParanoid" id="A0A1J7IF58"/>
<dbReference type="EMBL" id="KV875100">
    <property type="protein sequence ID" value="OIW26343.1"/>
    <property type="molecule type" value="Genomic_DNA"/>
</dbReference>
<dbReference type="AlphaFoldDB" id="A0A1J7IF58"/>
<gene>
    <name evidence="2" type="ORF">CONLIGDRAFT_706507</name>
</gene>
<feature type="region of interest" description="Disordered" evidence="1">
    <location>
        <begin position="182"/>
        <end position="235"/>
    </location>
</feature>
<sequence>MSNRVRKEKEYQEGMVPGLGGRCKKPWTKVSGSGTLKDPQIYWLGRLTPQTSDERRDVCENIARQQASTRGFPVVVIRCPNHDNALRRDETGRTIRNHITGILKTEDADWHLTLYLGTSWENLVLQGHVYVNVDEKEIPTGIMAPEERKLIQNGRQRVSTEYWGMYGSLGYDWVDGPAPVPRSLPEDSRHRAPAPRSVPDTWSRLAPIPRSVPENWAYSAPRDGSRHPKDDGYYGNHAAPVLRSHWEGNGAARVNSQYYRCNDYDRRNDYDRELLEPGFLKRQLWRNGAPAPHPDCPVSESNNNAPLDYG</sequence>
<dbReference type="Proteomes" id="UP000182658">
    <property type="component" value="Unassembled WGS sequence"/>
</dbReference>
<evidence type="ECO:0000256" key="1">
    <source>
        <dbReference type="SAM" id="MobiDB-lite"/>
    </source>
</evidence>
<evidence type="ECO:0000313" key="2">
    <source>
        <dbReference type="EMBL" id="OIW26343.1"/>
    </source>
</evidence>
<accession>A0A1J7IF58</accession>
<dbReference type="OrthoDB" id="4755657at2759"/>